<dbReference type="EC" id="3.4.24.3" evidence="4"/>
<evidence type="ECO:0000256" key="8">
    <source>
        <dbReference type="ARBA" id="ARBA00022729"/>
    </source>
</evidence>
<dbReference type="Gene3D" id="1.10.390.20">
    <property type="match status" value="1"/>
</dbReference>
<evidence type="ECO:0000256" key="13">
    <source>
        <dbReference type="SAM" id="MobiDB-lite"/>
    </source>
</evidence>
<dbReference type="Gene3D" id="3.40.30.160">
    <property type="entry name" value="Collagenase ColT, N-terminal domain"/>
    <property type="match status" value="1"/>
</dbReference>
<evidence type="ECO:0000313" key="17">
    <source>
        <dbReference type="Proteomes" id="UP001501867"/>
    </source>
</evidence>
<keyword evidence="9" id="KW-0378">Hydrolase</keyword>
<dbReference type="PANTHER" id="PTHR13062">
    <property type="entry name" value="COLLAGENASE"/>
    <property type="match status" value="1"/>
</dbReference>
<comment type="catalytic activity">
    <reaction evidence="1">
        <text>Digestion of native collagen in the triple helical region at Xaa-|-Gly bonds. With synthetic peptides, a preference is shown for Gly at P3 and P1', Pro and Ala at P2 and P2', and hydroxyproline, Ala or Arg at P3'.</text>
        <dbReference type="EC" id="3.4.24.3"/>
    </reaction>
</comment>
<evidence type="ECO:0000259" key="15">
    <source>
        <dbReference type="Pfam" id="PF08453"/>
    </source>
</evidence>
<evidence type="ECO:0000256" key="14">
    <source>
        <dbReference type="SAM" id="SignalP"/>
    </source>
</evidence>
<organism evidence="16 17">
    <name type="scientific">Streptomyces polychromogenes</name>
    <dbReference type="NCBI Taxonomy" id="67342"/>
    <lineage>
        <taxon>Bacteria</taxon>
        <taxon>Bacillati</taxon>
        <taxon>Actinomycetota</taxon>
        <taxon>Actinomycetes</taxon>
        <taxon>Kitasatosporales</taxon>
        <taxon>Streptomycetaceae</taxon>
        <taxon>Streptomyces</taxon>
    </lineage>
</organism>
<evidence type="ECO:0000256" key="4">
    <source>
        <dbReference type="ARBA" id="ARBA00012653"/>
    </source>
</evidence>
<comment type="cofactor">
    <cofactor evidence="2">
        <name>Zn(2+)</name>
        <dbReference type="ChEBI" id="CHEBI:29105"/>
    </cofactor>
</comment>
<comment type="caution">
    <text evidence="16">The sequence shown here is derived from an EMBL/GenBank/DDBJ whole genome shotgun (WGS) entry which is preliminary data.</text>
</comment>
<feature type="signal peptide" evidence="14">
    <location>
        <begin position="1"/>
        <end position="29"/>
    </location>
</feature>
<sequence length="795" mass="85868">MSQHRAVCTSLLSAAVTVTLLATAGQAVAQAAERGTPAARPAASAPAAFAAGPAAAPNPFDEVDRLADARQLAPAPAPAPGGKSVADNRVPGAADPAPAADKSRKTATAQAAPTAKSLAAGVPCTLDGITGLGPEQFADFLADPAVTADGCLRGLIWTWDARLAPVMSDAHVQAVSRRISRLAAAHDGRDSSHLEEMFTYLHAVAYHDYSRTEIDVTDAPTVDAMRQAIADFAGAAHTFDVTPSNARTLREALYAGSAPGLRQHQLGLIKKVLATLDASHPATSQDAAWGGAALAALSVNYLGVYPGNNDAAFQAAVKADPAYRALFKAFAGYGHLKGGANAWAARDALGEYGRFGQVDGLKDQITADLGALLEPVKSTWGNGSEQWAKLVSWLNFYEACKPYGVCKEDIEKQLFPNTYTYDNGGIKVRTALDRATVDQLYYASKQVKTQFHRVLGTDQPLAGDPNSTLNIVLYASRADYENYHPILTGYGTNNGGIYIENGATFYTYQRRVPQDSSLTLEELFRHEYTHYLNGRFAVPGFFGQGDWYQGDRTTAMDEGTAEFFDGSTRDNGIAVRKSLVRGIINDTAGGGPRMSVDQLLHATYDGDGFRFYNYAGTFFEFLWTEKPSLLREMYGYLRANDVAGFDAWRHRMGADTYLQRDYNRFLDAQIAKVDQLYVPNTTFTANDQLRDSALASVKSSFASATYNTPDCVENGDPGKRRFTCTGRITANLKNWRSDDQNFKDMSETVDYFLLDRAGAASNNLADMNCSFGPLEIWDNKAAGTSSYSCEGPLRS</sequence>
<evidence type="ECO:0000256" key="11">
    <source>
        <dbReference type="ARBA" id="ARBA00023049"/>
    </source>
</evidence>
<dbReference type="RefSeq" id="WP_344166167.1">
    <property type="nucleotide sequence ID" value="NZ_BAAABV010000024.1"/>
</dbReference>
<evidence type="ECO:0000256" key="5">
    <source>
        <dbReference type="ARBA" id="ARBA00022525"/>
    </source>
</evidence>
<dbReference type="InterPro" id="IPR013661">
    <property type="entry name" value="Peptidase_M9_N_dom"/>
</dbReference>
<keyword evidence="6" id="KW-0645">Protease</keyword>
<dbReference type="InterPro" id="IPR002169">
    <property type="entry name" value="Peptidase_M9A/M9B"/>
</dbReference>
<keyword evidence="11" id="KW-0482">Metalloprotease</keyword>
<evidence type="ECO:0000256" key="2">
    <source>
        <dbReference type="ARBA" id="ARBA00001947"/>
    </source>
</evidence>
<evidence type="ECO:0000256" key="3">
    <source>
        <dbReference type="ARBA" id="ARBA00004613"/>
    </source>
</evidence>
<keyword evidence="10" id="KW-0862">Zinc</keyword>
<feature type="region of interest" description="Disordered" evidence="13">
    <location>
        <begin position="73"/>
        <end position="114"/>
    </location>
</feature>
<dbReference type="PRINTS" id="PR00931">
    <property type="entry name" value="MICOLLPTASE"/>
</dbReference>
<proteinExistence type="predicted"/>
<evidence type="ECO:0000256" key="6">
    <source>
        <dbReference type="ARBA" id="ARBA00022670"/>
    </source>
</evidence>
<gene>
    <name evidence="16" type="ORF">GCM10010302_58540</name>
</gene>
<keyword evidence="5" id="KW-0964">Secreted</keyword>
<dbReference type="Proteomes" id="UP001501867">
    <property type="component" value="Unassembled WGS sequence"/>
</dbReference>
<accession>A0ABP3FCZ5</accession>
<keyword evidence="7" id="KW-0479">Metal-binding</keyword>
<evidence type="ECO:0000256" key="1">
    <source>
        <dbReference type="ARBA" id="ARBA00000424"/>
    </source>
</evidence>
<feature type="chain" id="PRO_5046925421" description="microbial collagenase" evidence="14">
    <location>
        <begin position="30"/>
        <end position="795"/>
    </location>
</feature>
<evidence type="ECO:0000256" key="12">
    <source>
        <dbReference type="ARBA" id="ARBA00023145"/>
    </source>
</evidence>
<keyword evidence="8 14" id="KW-0732">Signal</keyword>
<keyword evidence="12" id="KW-0865">Zymogen</keyword>
<dbReference type="Pfam" id="PF08453">
    <property type="entry name" value="Peptidase_M9_N"/>
    <property type="match status" value="1"/>
</dbReference>
<dbReference type="EMBL" id="BAAABV010000024">
    <property type="protein sequence ID" value="GAA0312006.1"/>
    <property type="molecule type" value="Genomic_DNA"/>
</dbReference>
<dbReference type="PANTHER" id="PTHR13062:SF9">
    <property type="entry name" value="MICROBIAL COLLAGENASE"/>
    <property type="match status" value="1"/>
</dbReference>
<comment type="subcellular location">
    <subcellularLocation>
        <location evidence="3">Secreted</location>
    </subcellularLocation>
</comment>
<evidence type="ECO:0000313" key="16">
    <source>
        <dbReference type="EMBL" id="GAA0312006.1"/>
    </source>
</evidence>
<name>A0ABP3FCZ5_9ACTN</name>
<evidence type="ECO:0000256" key="7">
    <source>
        <dbReference type="ARBA" id="ARBA00022723"/>
    </source>
</evidence>
<protein>
    <recommendedName>
        <fullName evidence="4">microbial collagenase</fullName>
        <ecNumber evidence="4">3.4.24.3</ecNumber>
    </recommendedName>
</protein>
<feature type="domain" description="Peptidase M9 collagenase N-terminal" evidence="15">
    <location>
        <begin position="152"/>
        <end position="288"/>
    </location>
</feature>
<keyword evidence="17" id="KW-1185">Reference proteome</keyword>
<reference evidence="17" key="1">
    <citation type="journal article" date="2019" name="Int. J. Syst. Evol. Microbiol.">
        <title>The Global Catalogue of Microorganisms (GCM) 10K type strain sequencing project: providing services to taxonomists for standard genome sequencing and annotation.</title>
        <authorList>
            <consortium name="The Broad Institute Genomics Platform"/>
            <consortium name="The Broad Institute Genome Sequencing Center for Infectious Disease"/>
            <person name="Wu L."/>
            <person name="Ma J."/>
        </authorList>
    </citation>
    <scope>NUCLEOTIDE SEQUENCE [LARGE SCALE GENOMIC DNA]</scope>
    <source>
        <strain evidence="17">JCM 4505</strain>
    </source>
</reference>
<evidence type="ECO:0000256" key="9">
    <source>
        <dbReference type="ARBA" id="ARBA00022801"/>
    </source>
</evidence>
<feature type="compositionally biased region" description="Low complexity" evidence="13">
    <location>
        <begin position="93"/>
        <end position="114"/>
    </location>
</feature>
<evidence type="ECO:0000256" key="10">
    <source>
        <dbReference type="ARBA" id="ARBA00022833"/>
    </source>
</evidence>
<dbReference type="Pfam" id="PF01752">
    <property type="entry name" value="Peptidase_M9"/>
    <property type="match status" value="1"/>
</dbReference>